<evidence type="ECO:0000313" key="2">
    <source>
        <dbReference type="EMBL" id="ETJ44701.1"/>
    </source>
</evidence>
<reference evidence="2" key="1">
    <citation type="submission" date="2013-12" db="EMBL/GenBank/DDBJ databases">
        <title>A Varibaculum cambriense genome reconstructed from a premature infant gut community with otherwise low bacterial novelty that shifts toward anaerobic metabolism during the third week of life.</title>
        <authorList>
            <person name="Brown C.T."/>
            <person name="Sharon I."/>
            <person name="Thomas B.C."/>
            <person name="Castelle C.J."/>
            <person name="Morowitz M.J."/>
            <person name="Banfield J.F."/>
        </authorList>
    </citation>
    <scope>NUCLEOTIDE SEQUENCE</scope>
</reference>
<organism evidence="2">
    <name type="scientific">human gut metagenome</name>
    <dbReference type="NCBI Taxonomy" id="408170"/>
    <lineage>
        <taxon>unclassified sequences</taxon>
        <taxon>metagenomes</taxon>
        <taxon>organismal metagenomes</taxon>
    </lineage>
</organism>
<sequence length="25" mass="2928">REKDGQGQGKRVALVRTWRDCPTDR</sequence>
<proteinExistence type="predicted"/>
<name>W1YQU9_9ZZZZ</name>
<gene>
    <name evidence="2" type="ORF">Q604_UNBC01302G0001</name>
</gene>
<dbReference type="AlphaFoldDB" id="W1YQU9"/>
<evidence type="ECO:0000256" key="1">
    <source>
        <dbReference type="SAM" id="MobiDB-lite"/>
    </source>
</evidence>
<feature type="region of interest" description="Disordered" evidence="1">
    <location>
        <begin position="1"/>
        <end position="25"/>
    </location>
</feature>
<comment type="caution">
    <text evidence="2">The sequence shown here is derived from an EMBL/GenBank/DDBJ whole genome shotgun (WGS) entry which is preliminary data.</text>
</comment>
<dbReference type="EMBL" id="AZMM01001302">
    <property type="protein sequence ID" value="ETJ44701.1"/>
    <property type="molecule type" value="Genomic_DNA"/>
</dbReference>
<accession>W1YQU9</accession>
<protein>
    <submittedName>
        <fullName evidence="2">Uncharacterized protein</fullName>
    </submittedName>
</protein>
<feature type="non-terminal residue" evidence="2">
    <location>
        <position position="1"/>
    </location>
</feature>